<dbReference type="PANTHER" id="PTHR11136:SF0">
    <property type="entry name" value="DIHYDROFOLATE SYNTHETASE-RELATED"/>
    <property type="match status" value="1"/>
</dbReference>
<keyword evidence="7" id="KW-0067">ATP-binding</keyword>
<evidence type="ECO:0000256" key="8">
    <source>
        <dbReference type="ARBA" id="ARBA00022842"/>
    </source>
</evidence>
<dbReference type="InterPro" id="IPR036565">
    <property type="entry name" value="Mur-like_cat_sf"/>
</dbReference>
<dbReference type="GO" id="GO:0004326">
    <property type="term" value="F:tetrahydrofolylpolyglutamate synthase activity"/>
    <property type="evidence" value="ECO:0007669"/>
    <property type="project" value="UniProtKB-EC"/>
</dbReference>
<name>A0A3B0WNQ1_9ZZZZ</name>
<evidence type="ECO:0000256" key="2">
    <source>
        <dbReference type="ARBA" id="ARBA00008276"/>
    </source>
</evidence>
<dbReference type="Pfam" id="PF08245">
    <property type="entry name" value="Mur_ligase_M"/>
    <property type="match status" value="1"/>
</dbReference>
<comment type="cofactor">
    <cofactor evidence="1">
        <name>Mg(2+)</name>
        <dbReference type="ChEBI" id="CHEBI:18420"/>
    </cofactor>
</comment>
<evidence type="ECO:0000256" key="7">
    <source>
        <dbReference type="ARBA" id="ARBA00022840"/>
    </source>
</evidence>
<keyword evidence="9" id="KW-0289">Folate biosynthesis</keyword>
<dbReference type="FunFam" id="3.40.1190.10:FF:000004">
    <property type="entry name" value="Dihydrofolate synthase/folylpolyglutamate synthase"/>
    <property type="match status" value="1"/>
</dbReference>
<feature type="domain" description="Mur ligase central" evidence="11">
    <location>
        <begin position="48"/>
        <end position="264"/>
    </location>
</feature>
<dbReference type="EMBL" id="UOFE01000036">
    <property type="protein sequence ID" value="VAW54033.1"/>
    <property type="molecule type" value="Genomic_DNA"/>
</dbReference>
<dbReference type="EC" id="6.3.2.12" evidence="12"/>
<dbReference type="PIRSF" id="PIRSF001563">
    <property type="entry name" value="Folylpolyglu_synth"/>
    <property type="match status" value="1"/>
</dbReference>
<dbReference type="AlphaFoldDB" id="A0A3B0WNQ1"/>
<evidence type="ECO:0000256" key="4">
    <source>
        <dbReference type="ARBA" id="ARBA00022598"/>
    </source>
</evidence>
<keyword evidence="5" id="KW-0479">Metal-binding</keyword>
<accession>A0A3B0WNQ1</accession>
<dbReference type="Pfam" id="PF02875">
    <property type="entry name" value="Mur_ligase_C"/>
    <property type="match status" value="1"/>
</dbReference>
<evidence type="ECO:0000313" key="12">
    <source>
        <dbReference type="EMBL" id="VAW54033.1"/>
    </source>
</evidence>
<dbReference type="GO" id="GO:0046872">
    <property type="term" value="F:metal ion binding"/>
    <property type="evidence" value="ECO:0007669"/>
    <property type="project" value="UniProtKB-KW"/>
</dbReference>
<dbReference type="NCBIfam" id="TIGR01499">
    <property type="entry name" value="folC"/>
    <property type="match status" value="1"/>
</dbReference>
<dbReference type="GO" id="GO:0005524">
    <property type="term" value="F:ATP binding"/>
    <property type="evidence" value="ECO:0007669"/>
    <property type="project" value="UniProtKB-KW"/>
</dbReference>
<comment type="similarity">
    <text evidence="2">Belongs to the folylpolyglutamate synthase family.</text>
</comment>
<dbReference type="PANTHER" id="PTHR11136">
    <property type="entry name" value="FOLYLPOLYGLUTAMATE SYNTHASE-RELATED"/>
    <property type="match status" value="1"/>
</dbReference>
<comment type="subunit">
    <text evidence="3">Monomer.</text>
</comment>
<keyword evidence="6" id="KW-0547">Nucleotide-binding</keyword>
<dbReference type="InterPro" id="IPR036615">
    <property type="entry name" value="Mur_ligase_C_dom_sf"/>
</dbReference>
<evidence type="ECO:0000259" key="10">
    <source>
        <dbReference type="Pfam" id="PF02875"/>
    </source>
</evidence>
<dbReference type="SUPFAM" id="SSF53244">
    <property type="entry name" value="MurD-like peptide ligases, peptide-binding domain"/>
    <property type="match status" value="1"/>
</dbReference>
<evidence type="ECO:0000256" key="9">
    <source>
        <dbReference type="ARBA" id="ARBA00022909"/>
    </source>
</evidence>
<dbReference type="EC" id="6.3.2.17" evidence="12"/>
<evidence type="ECO:0000256" key="5">
    <source>
        <dbReference type="ARBA" id="ARBA00022723"/>
    </source>
</evidence>
<proteinExistence type="inferred from homology"/>
<evidence type="ECO:0000256" key="1">
    <source>
        <dbReference type="ARBA" id="ARBA00001946"/>
    </source>
</evidence>
<protein>
    <submittedName>
        <fullName evidence="12">Dihydrofolate synthase @ Folylpolyglutamate synthase</fullName>
        <ecNumber evidence="12">6.3.2.12</ecNumber>
        <ecNumber evidence="12">6.3.2.17</ecNumber>
    </submittedName>
</protein>
<evidence type="ECO:0000256" key="3">
    <source>
        <dbReference type="ARBA" id="ARBA00011245"/>
    </source>
</evidence>
<dbReference type="GO" id="GO:0046656">
    <property type="term" value="P:folic acid biosynthetic process"/>
    <property type="evidence" value="ECO:0007669"/>
    <property type="project" value="UniProtKB-KW"/>
</dbReference>
<sequence>MRFNNLNDWLTWQESLNPKEIELGLERVSTVSKRAGHAATFNCPLITVAGTNGKGSVVAMLEAMAMSAGLNVCSYTSPHLFKYNERVKVNAIPVSDAELCEAFERLDQARGEYPLTYFEFGTLAAIDLFYKLQPDLIILEVGLGGRLDAVNIMDADISILTSVAIDHIDWLGDNRETIGYEKAGVFRSGKPVICGERDVPASVISHAAQLNCEFKQLGCDYDISVDDVSGHWRLNSEMTNLSDIDAPSLSGYFQYENAATAILALLTLKEKALLASSQSNHLFEQSMLDGLKSIKLSGRFQRVNEVPQVFVDVAHNLQAAQALSFQLKSTRKNATKTWAILAMLSDKDLNGVIEQVSTEIDYWCFAGLASVSRGMSVNDFLKRLPDISITDDLIEETKEANQCKMFPTVALQASTVAAACEKVLTMVNEDDRIIIFGSFYTVAEAMQFFEKVNNNGVEFVA</sequence>
<keyword evidence="8" id="KW-0460">Magnesium</keyword>
<evidence type="ECO:0000259" key="11">
    <source>
        <dbReference type="Pfam" id="PF08245"/>
    </source>
</evidence>
<keyword evidence="4 12" id="KW-0436">Ligase</keyword>
<dbReference type="GO" id="GO:0005737">
    <property type="term" value="C:cytoplasm"/>
    <property type="evidence" value="ECO:0007669"/>
    <property type="project" value="TreeGrafter"/>
</dbReference>
<evidence type="ECO:0000256" key="6">
    <source>
        <dbReference type="ARBA" id="ARBA00022741"/>
    </source>
</evidence>
<reference evidence="12" key="1">
    <citation type="submission" date="2018-06" db="EMBL/GenBank/DDBJ databases">
        <authorList>
            <person name="Zhirakovskaya E."/>
        </authorList>
    </citation>
    <scope>NUCLEOTIDE SEQUENCE</scope>
</reference>
<organism evidence="12">
    <name type="scientific">hydrothermal vent metagenome</name>
    <dbReference type="NCBI Taxonomy" id="652676"/>
    <lineage>
        <taxon>unclassified sequences</taxon>
        <taxon>metagenomes</taxon>
        <taxon>ecological metagenomes</taxon>
    </lineage>
</organism>
<dbReference type="Gene3D" id="3.90.190.20">
    <property type="entry name" value="Mur ligase, C-terminal domain"/>
    <property type="match status" value="1"/>
</dbReference>
<feature type="domain" description="Mur ligase C-terminal" evidence="10">
    <location>
        <begin position="298"/>
        <end position="439"/>
    </location>
</feature>
<dbReference type="InterPro" id="IPR013221">
    <property type="entry name" value="Mur_ligase_cen"/>
</dbReference>
<dbReference type="GO" id="GO:0008841">
    <property type="term" value="F:dihydrofolate synthase activity"/>
    <property type="evidence" value="ECO:0007669"/>
    <property type="project" value="UniProtKB-EC"/>
</dbReference>
<dbReference type="InterPro" id="IPR001645">
    <property type="entry name" value="Folylpolyglutamate_synth"/>
</dbReference>
<gene>
    <name evidence="12" type="ORF">MNBD_GAMMA05-1649</name>
</gene>
<dbReference type="Gene3D" id="3.40.1190.10">
    <property type="entry name" value="Mur-like, catalytic domain"/>
    <property type="match status" value="1"/>
</dbReference>
<dbReference type="SUPFAM" id="SSF53623">
    <property type="entry name" value="MurD-like peptide ligases, catalytic domain"/>
    <property type="match status" value="1"/>
</dbReference>
<dbReference type="InterPro" id="IPR004101">
    <property type="entry name" value="Mur_ligase_C"/>
</dbReference>